<dbReference type="GO" id="GO:0006189">
    <property type="term" value="P:'de novo' IMP biosynthetic process"/>
    <property type="evidence" value="ECO:0007669"/>
    <property type="project" value="UniProtKB-UniPathway"/>
</dbReference>
<dbReference type="AlphaFoldDB" id="A0A379ACM4"/>
<dbReference type="GO" id="GO:0004639">
    <property type="term" value="F:phosphoribosylaminoimidazolesuccinocarboxamide synthase activity"/>
    <property type="evidence" value="ECO:0007669"/>
    <property type="project" value="UniProtKB-EC"/>
</dbReference>
<dbReference type="Pfam" id="PF01259">
    <property type="entry name" value="SAICAR_synt"/>
    <property type="match status" value="1"/>
</dbReference>
<dbReference type="GO" id="GO:0005524">
    <property type="term" value="F:ATP binding"/>
    <property type="evidence" value="ECO:0007669"/>
    <property type="project" value="UniProtKB-KW"/>
</dbReference>
<proteinExistence type="predicted"/>
<evidence type="ECO:0000313" key="10">
    <source>
        <dbReference type="Proteomes" id="UP000254640"/>
    </source>
</evidence>
<dbReference type="InterPro" id="IPR018236">
    <property type="entry name" value="SAICAR_synthetase_CS"/>
</dbReference>
<dbReference type="FunFam" id="3.30.200.20:FF:000086">
    <property type="entry name" value="Phosphoribosylaminoimidazole-succinocarboxamide synthase"/>
    <property type="match status" value="1"/>
</dbReference>
<comment type="pathway">
    <text evidence="1">Purine metabolism; IMP biosynthesis via de novo pathway; 5-amino-1-(5-phospho-D-ribosyl)imidazole-4-carboxamide from 5-amino-1-(5-phospho-D-ribosyl)imidazole-4-carboxylate: step 1/2.</text>
</comment>
<evidence type="ECO:0000256" key="6">
    <source>
        <dbReference type="ARBA" id="ARBA00022840"/>
    </source>
</evidence>
<feature type="domain" description="SAICAR synthetase/ADE2 N-terminal" evidence="8">
    <location>
        <begin position="7"/>
        <end position="105"/>
    </location>
</feature>
<accession>A0A379ACM4</accession>
<sequence>MQKRAELYRGKAKTVYSTDNPDLLILEFRNDTSAGDGARIEQFDRKGMVNNKFNHFIMTKLQEAGIPTQMEALLSDTEALVKKLEMVPVECVVRNRAAGSLVKTSGRGRGHCAQSAAV</sequence>
<keyword evidence="10" id="KW-1185">Reference proteome</keyword>
<evidence type="ECO:0000259" key="8">
    <source>
        <dbReference type="Pfam" id="PF01259"/>
    </source>
</evidence>
<dbReference type="InterPro" id="IPR028923">
    <property type="entry name" value="SAICAR_synt/ADE2_N"/>
</dbReference>
<dbReference type="EMBL" id="UGSO01000001">
    <property type="protein sequence ID" value="SUB15587.1"/>
    <property type="molecule type" value="Genomic_DNA"/>
</dbReference>
<dbReference type="EC" id="6.3.2.6" evidence="2"/>
<dbReference type="Proteomes" id="UP000254640">
    <property type="component" value="Unassembled WGS sequence"/>
</dbReference>
<dbReference type="GO" id="GO:0005829">
    <property type="term" value="C:cytosol"/>
    <property type="evidence" value="ECO:0007669"/>
    <property type="project" value="TreeGrafter"/>
</dbReference>
<dbReference type="PANTHER" id="PTHR43599">
    <property type="entry name" value="MULTIFUNCTIONAL PROTEIN ADE2"/>
    <property type="match status" value="1"/>
</dbReference>
<comment type="catalytic activity">
    <reaction evidence="7">
        <text>5-amino-1-(5-phospho-D-ribosyl)imidazole-4-carboxylate + L-aspartate + ATP = (2S)-2-[5-amino-1-(5-phospho-beta-D-ribosyl)imidazole-4-carboxamido]succinate + ADP + phosphate + 2 H(+)</text>
        <dbReference type="Rhea" id="RHEA:22628"/>
        <dbReference type="ChEBI" id="CHEBI:15378"/>
        <dbReference type="ChEBI" id="CHEBI:29991"/>
        <dbReference type="ChEBI" id="CHEBI:30616"/>
        <dbReference type="ChEBI" id="CHEBI:43474"/>
        <dbReference type="ChEBI" id="CHEBI:58443"/>
        <dbReference type="ChEBI" id="CHEBI:77657"/>
        <dbReference type="ChEBI" id="CHEBI:456216"/>
        <dbReference type="EC" id="6.3.2.6"/>
    </reaction>
</comment>
<keyword evidence="6" id="KW-0067">ATP-binding</keyword>
<dbReference type="PANTHER" id="PTHR43599:SF3">
    <property type="entry name" value="SI:DKEY-6E2.2"/>
    <property type="match status" value="1"/>
</dbReference>
<dbReference type="InterPro" id="IPR050089">
    <property type="entry name" value="SAICAR_synthetase"/>
</dbReference>
<keyword evidence="5" id="KW-0658">Purine biosynthesis</keyword>
<evidence type="ECO:0000256" key="4">
    <source>
        <dbReference type="ARBA" id="ARBA00022741"/>
    </source>
</evidence>
<dbReference type="UniPathway" id="UPA00074">
    <property type="reaction ID" value="UER00131"/>
</dbReference>
<dbReference type="Gene3D" id="3.30.200.20">
    <property type="entry name" value="Phosphorylase Kinase, domain 1"/>
    <property type="match status" value="1"/>
</dbReference>
<gene>
    <name evidence="9" type="primary">purC_1</name>
    <name evidence="9" type="ORF">NCTC9381_01474</name>
</gene>
<evidence type="ECO:0000256" key="5">
    <source>
        <dbReference type="ARBA" id="ARBA00022755"/>
    </source>
</evidence>
<evidence type="ECO:0000313" key="9">
    <source>
        <dbReference type="EMBL" id="SUB15587.1"/>
    </source>
</evidence>
<evidence type="ECO:0000256" key="1">
    <source>
        <dbReference type="ARBA" id="ARBA00004672"/>
    </source>
</evidence>
<reference evidence="9 10" key="1">
    <citation type="submission" date="2018-06" db="EMBL/GenBank/DDBJ databases">
        <authorList>
            <consortium name="Pathogen Informatics"/>
            <person name="Doyle S."/>
        </authorList>
    </citation>
    <scope>NUCLEOTIDE SEQUENCE [LARGE SCALE GENOMIC DNA]</scope>
    <source>
        <strain evidence="9 10">NCTC9381</strain>
    </source>
</reference>
<organism evidence="9 10">
    <name type="scientific">Enterobacter agglomerans</name>
    <name type="common">Erwinia herbicola</name>
    <name type="synonym">Pantoea agglomerans</name>
    <dbReference type="NCBI Taxonomy" id="549"/>
    <lineage>
        <taxon>Bacteria</taxon>
        <taxon>Pseudomonadati</taxon>
        <taxon>Pseudomonadota</taxon>
        <taxon>Gammaproteobacteria</taxon>
        <taxon>Enterobacterales</taxon>
        <taxon>Erwiniaceae</taxon>
        <taxon>Pantoea</taxon>
        <taxon>Pantoea agglomerans group</taxon>
    </lineage>
</organism>
<evidence type="ECO:0000256" key="2">
    <source>
        <dbReference type="ARBA" id="ARBA00012217"/>
    </source>
</evidence>
<keyword evidence="4" id="KW-0547">Nucleotide-binding</keyword>
<dbReference type="Gene3D" id="3.30.470.20">
    <property type="entry name" value="ATP-grasp fold, B domain"/>
    <property type="match status" value="1"/>
</dbReference>
<dbReference type="PROSITE" id="PS01057">
    <property type="entry name" value="SAICAR_SYNTHETASE_1"/>
    <property type="match status" value="1"/>
</dbReference>
<keyword evidence="3 9" id="KW-0436">Ligase</keyword>
<protein>
    <recommendedName>
        <fullName evidence="2">phosphoribosylaminoimidazolesuccinocarboxamide synthase</fullName>
        <ecNumber evidence="2">6.3.2.6</ecNumber>
    </recommendedName>
</protein>
<evidence type="ECO:0000256" key="7">
    <source>
        <dbReference type="ARBA" id="ARBA00048475"/>
    </source>
</evidence>
<evidence type="ECO:0000256" key="3">
    <source>
        <dbReference type="ARBA" id="ARBA00022598"/>
    </source>
</evidence>
<name>A0A379ACM4_ENTAG</name>
<dbReference type="SUPFAM" id="SSF56104">
    <property type="entry name" value="SAICAR synthase-like"/>
    <property type="match status" value="1"/>
</dbReference>